<dbReference type="OrthoDB" id="10283549at2759"/>
<feature type="compositionally biased region" description="Acidic residues" evidence="1">
    <location>
        <begin position="114"/>
        <end position="125"/>
    </location>
</feature>
<sequence>MSSANIESTTTKPIQYVVLPRTFNFPRLTAWLCYNKYPFRLEDLYEACKEHWAKEDTFFTRRDFDREIREEVENGNMEVVLRGAVYRFTGKEIVGRKAVSVRDFGQGESRVNEPAEDEPREDEGEGKDSQV</sequence>
<evidence type="ECO:0000313" key="2">
    <source>
        <dbReference type="EMBL" id="CAG8970784.1"/>
    </source>
</evidence>
<evidence type="ECO:0000256" key="1">
    <source>
        <dbReference type="SAM" id="MobiDB-lite"/>
    </source>
</evidence>
<protein>
    <submittedName>
        <fullName evidence="2">Uncharacterized protein</fullName>
    </submittedName>
</protein>
<evidence type="ECO:0000313" key="3">
    <source>
        <dbReference type="Proteomes" id="UP000701801"/>
    </source>
</evidence>
<name>A0A9N9Q0L8_9HELO</name>
<gene>
    <name evidence="2" type="ORF">HYALB_00001571</name>
</gene>
<keyword evidence="3" id="KW-1185">Reference proteome</keyword>
<dbReference type="AlphaFoldDB" id="A0A9N9Q0L8"/>
<dbReference type="EMBL" id="CAJVRM010000002">
    <property type="protein sequence ID" value="CAG8970784.1"/>
    <property type="molecule type" value="Genomic_DNA"/>
</dbReference>
<dbReference type="Proteomes" id="UP000701801">
    <property type="component" value="Unassembled WGS sequence"/>
</dbReference>
<organism evidence="2 3">
    <name type="scientific">Hymenoscyphus albidus</name>
    <dbReference type="NCBI Taxonomy" id="595503"/>
    <lineage>
        <taxon>Eukaryota</taxon>
        <taxon>Fungi</taxon>
        <taxon>Dikarya</taxon>
        <taxon>Ascomycota</taxon>
        <taxon>Pezizomycotina</taxon>
        <taxon>Leotiomycetes</taxon>
        <taxon>Helotiales</taxon>
        <taxon>Helotiaceae</taxon>
        <taxon>Hymenoscyphus</taxon>
    </lineage>
</organism>
<feature type="region of interest" description="Disordered" evidence="1">
    <location>
        <begin position="105"/>
        <end position="131"/>
    </location>
</feature>
<accession>A0A9N9Q0L8</accession>
<proteinExistence type="predicted"/>
<reference evidence="2" key="1">
    <citation type="submission" date="2021-07" db="EMBL/GenBank/DDBJ databases">
        <authorList>
            <person name="Durling M."/>
        </authorList>
    </citation>
    <scope>NUCLEOTIDE SEQUENCE</scope>
</reference>
<comment type="caution">
    <text evidence="2">The sequence shown here is derived from an EMBL/GenBank/DDBJ whole genome shotgun (WGS) entry which is preliminary data.</text>
</comment>